<evidence type="ECO:0000256" key="3">
    <source>
        <dbReference type="ARBA" id="ARBA00012438"/>
    </source>
</evidence>
<reference evidence="20" key="1">
    <citation type="submission" date="2017-09" db="EMBL/GenBank/DDBJ databases">
        <title>FDA dAtabase for Regulatory Grade micrObial Sequences (FDA-ARGOS): Supporting development and validation of Infectious Disease Dx tests.</title>
        <authorList>
            <person name="Goldberg B."/>
            <person name="Campos J."/>
            <person name="Tallon L."/>
            <person name="Sadzewicz L."/>
            <person name="Ott S."/>
            <person name="Zhao X."/>
            <person name="Nagaraj S."/>
            <person name="Vavikolanu K."/>
            <person name="Aluvathingal J."/>
            <person name="Nadendla S."/>
            <person name="Geyer C."/>
            <person name="Sichtig H."/>
        </authorList>
    </citation>
    <scope>NUCLEOTIDE SEQUENCE [LARGE SCALE GENOMIC DNA]</scope>
    <source>
        <strain evidence="20">FDAARGOS_370</strain>
    </source>
</reference>
<dbReference type="SUPFAM" id="SSF55874">
    <property type="entry name" value="ATPase domain of HSP90 chaperone/DNA topoisomerase II/histidine kinase"/>
    <property type="match status" value="1"/>
</dbReference>
<dbReference type="PIRSF" id="PIRSF037119">
    <property type="entry name" value="STHK_PgtB"/>
    <property type="match status" value="1"/>
</dbReference>
<feature type="domain" description="HAMP" evidence="18">
    <location>
        <begin position="364"/>
        <end position="416"/>
    </location>
</feature>
<dbReference type="Gene3D" id="3.30.565.10">
    <property type="entry name" value="Histidine kinase-like ATPase, C-terminal domain"/>
    <property type="match status" value="1"/>
</dbReference>
<dbReference type="PANTHER" id="PTHR43065:SF16">
    <property type="entry name" value="SENSORY HISTIDINE KINASE_PHOSPHATASE NTRB"/>
    <property type="match status" value="1"/>
</dbReference>
<dbReference type="SUPFAM" id="SSF47384">
    <property type="entry name" value="Homodimeric domain of signal transducing histidine kinase"/>
    <property type="match status" value="1"/>
</dbReference>
<evidence type="ECO:0000259" key="17">
    <source>
        <dbReference type="PROSITE" id="PS50109"/>
    </source>
</evidence>
<dbReference type="SMART" id="SM00388">
    <property type="entry name" value="HisKA"/>
    <property type="match status" value="1"/>
</dbReference>
<name>A0A2A7U487_EDWTA</name>
<dbReference type="EC" id="2.7.13.3" evidence="3"/>
<evidence type="ECO:0000256" key="12">
    <source>
        <dbReference type="ARBA" id="ARBA00022989"/>
    </source>
</evidence>
<dbReference type="GO" id="GO:0005886">
    <property type="term" value="C:plasma membrane"/>
    <property type="evidence" value="ECO:0007669"/>
    <property type="project" value="UniProtKB-SubCell"/>
</dbReference>
<keyword evidence="4" id="KW-1003">Cell membrane</keyword>
<sequence>MRRLLHWARRLSISASLQIAFLASALLTLFVSAVSLYSWHAQSSQVRYTLDDYLPRIQSSLVIESALNILVDQLNEFVLAPNTSVRLQFRQQIISHLDQIAQVSQRLEAGERQQLAGILEQSHQLLTSLDSALYTLFLAREKTNEIAGRISWLHDDFTTELNSLMQDFSWQQGALIDQMEGRDAATMRQLQQRLRTVQQEQQQVYALARLENQITNDLRDQISELQGAESGGINQQGHQRYLNYLRNNATEIVQALAAYPSTVTLRQTIDELLEIGMNAGKLPATLADYQHARTALQQATQQKERTLGRFRAVLEQQLDTSHRRMQTFNQRLEHIIRVSGRLILIATLLALLLALLLSYGFIRSRLVKRFTALSQAVARIGTGDRRSRIPVYGVDELGRIARLLRHTLNQQHRQQRRLEREIGERKEIEHHLRTTQDELIQAAKLAVVGQTMTTLAHEINQPLNALSMYLFTARRALESGQLAQAETTLAKCDGLIVRMDAIIRSLRQFARRAEDTPLHPVALRQAWLSAWELLAPRRRRLQVTLQLPDEEIWIGADEVRLQQVLVNLLTNALDAAEQPMHIRVSWLATAQRLEVMLCDDGPGWPLALAPRLLKPFTTSKQVGLGIGLSISLSLMEQLGGELRIASALPHGACILLCFTLADAPPSSTEIPHADP</sequence>
<evidence type="ECO:0000256" key="13">
    <source>
        <dbReference type="ARBA" id="ARBA00023012"/>
    </source>
</evidence>
<dbReference type="RefSeq" id="WP_005284574.1">
    <property type="nucleotide sequence ID" value="NZ_AP028090.1"/>
</dbReference>
<evidence type="ECO:0000256" key="1">
    <source>
        <dbReference type="ARBA" id="ARBA00000085"/>
    </source>
</evidence>
<proteinExistence type="predicted"/>
<dbReference type="Pfam" id="PF00672">
    <property type="entry name" value="HAMP"/>
    <property type="match status" value="1"/>
</dbReference>
<dbReference type="STRING" id="636.AAW15_10170"/>
<dbReference type="GO" id="GO:0000155">
    <property type="term" value="F:phosphorelay sensor kinase activity"/>
    <property type="evidence" value="ECO:0007669"/>
    <property type="project" value="InterPro"/>
</dbReference>
<feature type="transmembrane region" description="Helical" evidence="16">
    <location>
        <begin position="342"/>
        <end position="362"/>
    </location>
</feature>
<comment type="catalytic activity">
    <reaction evidence="1">
        <text>ATP + protein L-histidine = ADP + protein N-phospho-L-histidine.</text>
        <dbReference type="EC" id="2.7.13.3"/>
    </reaction>
</comment>
<evidence type="ECO:0000313" key="20">
    <source>
        <dbReference type="Proteomes" id="UP000219788"/>
    </source>
</evidence>
<dbReference type="CDD" id="cd06225">
    <property type="entry name" value="HAMP"/>
    <property type="match status" value="1"/>
</dbReference>
<dbReference type="InterPro" id="IPR036097">
    <property type="entry name" value="HisK_dim/P_sf"/>
</dbReference>
<dbReference type="GO" id="GO:0005524">
    <property type="term" value="F:ATP binding"/>
    <property type="evidence" value="ECO:0007669"/>
    <property type="project" value="UniProtKB-KW"/>
</dbReference>
<dbReference type="InterPro" id="IPR003661">
    <property type="entry name" value="HisK_dim/P_dom"/>
</dbReference>
<keyword evidence="13" id="KW-0902">Two-component regulatory system</keyword>
<dbReference type="InterPro" id="IPR017116">
    <property type="entry name" value="Sig_transdc_His_kinase_PgtB"/>
</dbReference>
<dbReference type="CDD" id="cd00082">
    <property type="entry name" value="HisKA"/>
    <property type="match status" value="1"/>
</dbReference>
<evidence type="ECO:0000256" key="9">
    <source>
        <dbReference type="ARBA" id="ARBA00022741"/>
    </source>
</evidence>
<dbReference type="GeneID" id="93123703"/>
<dbReference type="OrthoDB" id="9772100at2"/>
<evidence type="ECO:0000256" key="14">
    <source>
        <dbReference type="ARBA" id="ARBA00023136"/>
    </source>
</evidence>
<dbReference type="SMART" id="SM00304">
    <property type="entry name" value="HAMP"/>
    <property type="match status" value="1"/>
</dbReference>
<keyword evidence="7" id="KW-0808">Transferase</keyword>
<dbReference type="Gene3D" id="1.10.287.130">
    <property type="match status" value="1"/>
</dbReference>
<dbReference type="EMBL" id="PDDV01000013">
    <property type="protein sequence ID" value="PEH73107.1"/>
    <property type="molecule type" value="Genomic_DNA"/>
</dbReference>
<protein>
    <recommendedName>
        <fullName evidence="15">C4-dicarboxylate transport sensor protein DctB</fullName>
        <ecNumber evidence="3">2.7.13.3</ecNumber>
    </recommendedName>
</protein>
<keyword evidence="6" id="KW-0597">Phosphoprotein</keyword>
<evidence type="ECO:0000256" key="2">
    <source>
        <dbReference type="ARBA" id="ARBA00004429"/>
    </source>
</evidence>
<dbReference type="FunFam" id="1.10.287.130:FF:000049">
    <property type="entry name" value="C4-dicarboxylate transport sensor protein DctB"/>
    <property type="match status" value="1"/>
</dbReference>
<accession>A0A2A7U487</accession>
<evidence type="ECO:0000256" key="5">
    <source>
        <dbReference type="ARBA" id="ARBA00022519"/>
    </source>
</evidence>
<keyword evidence="14 16" id="KW-0472">Membrane</keyword>
<dbReference type="Proteomes" id="UP000219788">
    <property type="component" value="Unassembled WGS sequence"/>
</dbReference>
<evidence type="ECO:0000256" key="11">
    <source>
        <dbReference type="ARBA" id="ARBA00022840"/>
    </source>
</evidence>
<dbReference type="PROSITE" id="PS50885">
    <property type="entry name" value="HAMP"/>
    <property type="match status" value="1"/>
</dbReference>
<dbReference type="PANTHER" id="PTHR43065">
    <property type="entry name" value="SENSOR HISTIDINE KINASE"/>
    <property type="match status" value="1"/>
</dbReference>
<gene>
    <name evidence="19" type="ORF">CRM76_14775</name>
</gene>
<dbReference type="SMART" id="SM00387">
    <property type="entry name" value="HATPase_c"/>
    <property type="match status" value="1"/>
</dbReference>
<dbReference type="PRINTS" id="PR00344">
    <property type="entry name" value="BCTRLSENSOR"/>
</dbReference>
<feature type="domain" description="Histidine kinase" evidence="17">
    <location>
        <begin position="454"/>
        <end position="662"/>
    </location>
</feature>
<dbReference type="InterPro" id="IPR003594">
    <property type="entry name" value="HATPase_dom"/>
</dbReference>
<dbReference type="Gene3D" id="6.10.340.10">
    <property type="match status" value="1"/>
</dbReference>
<keyword evidence="10 19" id="KW-0418">Kinase</keyword>
<evidence type="ECO:0000259" key="18">
    <source>
        <dbReference type="PROSITE" id="PS50885"/>
    </source>
</evidence>
<evidence type="ECO:0000313" key="19">
    <source>
        <dbReference type="EMBL" id="PEH73107.1"/>
    </source>
</evidence>
<keyword evidence="8 16" id="KW-0812">Transmembrane</keyword>
<keyword evidence="9" id="KW-0547">Nucleotide-binding</keyword>
<keyword evidence="12 16" id="KW-1133">Transmembrane helix</keyword>
<dbReference type="Pfam" id="PF00512">
    <property type="entry name" value="HisKA"/>
    <property type="match status" value="1"/>
</dbReference>
<dbReference type="InterPro" id="IPR004358">
    <property type="entry name" value="Sig_transdc_His_kin-like_C"/>
</dbReference>
<dbReference type="InterPro" id="IPR005467">
    <property type="entry name" value="His_kinase_dom"/>
</dbReference>
<evidence type="ECO:0000256" key="7">
    <source>
        <dbReference type="ARBA" id="ARBA00022679"/>
    </source>
</evidence>
<dbReference type="PROSITE" id="PS50109">
    <property type="entry name" value="HIS_KIN"/>
    <property type="match status" value="1"/>
</dbReference>
<organism evidence="19 20">
    <name type="scientific">Edwardsiella tarda</name>
    <dbReference type="NCBI Taxonomy" id="636"/>
    <lineage>
        <taxon>Bacteria</taxon>
        <taxon>Pseudomonadati</taxon>
        <taxon>Pseudomonadota</taxon>
        <taxon>Gammaproteobacteria</taxon>
        <taxon>Enterobacterales</taxon>
        <taxon>Hafniaceae</taxon>
        <taxon>Edwardsiella</taxon>
    </lineage>
</organism>
<dbReference type="AlphaFoldDB" id="A0A2A7U487"/>
<evidence type="ECO:0000256" key="10">
    <source>
        <dbReference type="ARBA" id="ARBA00022777"/>
    </source>
</evidence>
<evidence type="ECO:0000256" key="6">
    <source>
        <dbReference type="ARBA" id="ARBA00022553"/>
    </source>
</evidence>
<evidence type="ECO:0000256" key="4">
    <source>
        <dbReference type="ARBA" id="ARBA00022475"/>
    </source>
</evidence>
<dbReference type="InterPro" id="IPR036890">
    <property type="entry name" value="HATPase_C_sf"/>
</dbReference>
<keyword evidence="11" id="KW-0067">ATP-binding</keyword>
<dbReference type="Pfam" id="PF02518">
    <property type="entry name" value="HATPase_c"/>
    <property type="match status" value="1"/>
</dbReference>
<evidence type="ECO:0000256" key="15">
    <source>
        <dbReference type="ARBA" id="ARBA00073143"/>
    </source>
</evidence>
<dbReference type="InterPro" id="IPR003660">
    <property type="entry name" value="HAMP_dom"/>
</dbReference>
<keyword evidence="5" id="KW-0997">Cell inner membrane</keyword>
<evidence type="ECO:0000256" key="8">
    <source>
        <dbReference type="ARBA" id="ARBA00022692"/>
    </source>
</evidence>
<evidence type="ECO:0000256" key="16">
    <source>
        <dbReference type="SAM" id="Phobius"/>
    </source>
</evidence>
<dbReference type="NCBIfam" id="NF047794">
    <property type="entry name" value="HisKinPtgB"/>
    <property type="match status" value="1"/>
</dbReference>
<comment type="subcellular location">
    <subcellularLocation>
        <location evidence="2">Cell inner membrane</location>
        <topology evidence="2">Multi-pass membrane protein</topology>
    </subcellularLocation>
</comment>
<comment type="caution">
    <text evidence="19">The sequence shown here is derived from an EMBL/GenBank/DDBJ whole genome shotgun (WGS) entry which is preliminary data.</text>
</comment>